<dbReference type="Proteomes" id="UP000640335">
    <property type="component" value="Unassembled WGS sequence"/>
</dbReference>
<evidence type="ECO:0000313" key="1">
    <source>
        <dbReference type="EMBL" id="MBD7916232.1"/>
    </source>
</evidence>
<accession>A0ABR8Q726</accession>
<evidence type="ECO:0000313" key="2">
    <source>
        <dbReference type="Proteomes" id="UP000640335"/>
    </source>
</evidence>
<protein>
    <submittedName>
        <fullName evidence="1">Uncharacterized protein</fullName>
    </submittedName>
</protein>
<dbReference type="RefSeq" id="WP_191750977.1">
    <property type="nucleotide sequence ID" value="NZ_JACSQZ010000067.1"/>
</dbReference>
<organism evidence="1 2">
    <name type="scientific">Clostridium gallinarum</name>
    <dbReference type="NCBI Taxonomy" id="2762246"/>
    <lineage>
        <taxon>Bacteria</taxon>
        <taxon>Bacillati</taxon>
        <taxon>Bacillota</taxon>
        <taxon>Clostridia</taxon>
        <taxon>Eubacteriales</taxon>
        <taxon>Clostridiaceae</taxon>
        <taxon>Clostridium</taxon>
    </lineage>
</organism>
<proteinExistence type="predicted"/>
<comment type="caution">
    <text evidence="1">The sequence shown here is derived from an EMBL/GenBank/DDBJ whole genome shotgun (WGS) entry which is preliminary data.</text>
</comment>
<reference evidence="1 2" key="1">
    <citation type="submission" date="2020-08" db="EMBL/GenBank/DDBJ databases">
        <title>A Genomic Blueprint of the Chicken Gut Microbiome.</title>
        <authorList>
            <person name="Gilroy R."/>
            <person name="Ravi A."/>
            <person name="Getino M."/>
            <person name="Pursley I."/>
            <person name="Horton D.L."/>
            <person name="Alikhan N.-F."/>
            <person name="Baker D."/>
            <person name="Gharbi K."/>
            <person name="Hall N."/>
            <person name="Watson M."/>
            <person name="Adriaenssens E.M."/>
            <person name="Foster-Nyarko E."/>
            <person name="Jarju S."/>
            <person name="Secka A."/>
            <person name="Antonio M."/>
            <person name="Oren A."/>
            <person name="Chaudhuri R."/>
            <person name="La Ragione R.M."/>
            <person name="Hildebrand F."/>
            <person name="Pallen M.J."/>
        </authorList>
    </citation>
    <scope>NUCLEOTIDE SEQUENCE [LARGE SCALE GENOMIC DNA]</scope>
    <source>
        <strain evidence="1 2">Sa3CUN1</strain>
    </source>
</reference>
<dbReference type="EMBL" id="JACSQZ010000067">
    <property type="protein sequence ID" value="MBD7916232.1"/>
    <property type="molecule type" value="Genomic_DNA"/>
</dbReference>
<keyword evidence="2" id="KW-1185">Reference proteome</keyword>
<name>A0ABR8Q726_9CLOT</name>
<gene>
    <name evidence="1" type="ORF">H9660_13865</name>
</gene>
<sequence>MRKIPFEVNEHIKDIYLSNACSDNYQIKDDEDDGLSTINHKKHNLWSIMVKGCGNKSDEILYNLNEFITNDFIPYVFEVFDENQFLLNKDFKTAFDKGQFFNPYEINDELYVMHRDDNLVFMGKPFGFIPRIILKIKPENEVTESIEQFRTYALTFTQND</sequence>